<dbReference type="Proteomes" id="UP000194218">
    <property type="component" value="Chromosome"/>
</dbReference>
<accession>A0A1W7D1W5</accession>
<reference evidence="3 4" key="1">
    <citation type="submission" date="2017-05" db="EMBL/GenBank/DDBJ databases">
        <title>Complete genome sequence of Streptomyces sp. SCSIO 03032 revealed the diverse biosynthetic pathways for its bioactive secondary metabolites.</title>
        <authorList>
            <person name="Ma L."/>
            <person name="Zhu Y."/>
            <person name="Zhang W."/>
            <person name="Zhang G."/>
            <person name="Tian X."/>
            <person name="Zhang S."/>
            <person name="Zhang C."/>
        </authorList>
    </citation>
    <scope>NUCLEOTIDE SEQUENCE [LARGE SCALE GENOMIC DNA]</scope>
    <source>
        <strain evidence="3 4">SCSIO 03032</strain>
    </source>
</reference>
<feature type="compositionally biased region" description="Gly residues" evidence="1">
    <location>
        <begin position="81"/>
        <end position="93"/>
    </location>
</feature>
<proteinExistence type="predicted"/>
<dbReference type="EMBL" id="CP021121">
    <property type="protein sequence ID" value="ARQ70947.1"/>
    <property type="molecule type" value="Genomic_DNA"/>
</dbReference>
<organism evidence="3 4">
    <name type="scientific">Streptomyces marincola</name>
    <dbReference type="NCBI Taxonomy" id="2878388"/>
    <lineage>
        <taxon>Bacteria</taxon>
        <taxon>Bacillati</taxon>
        <taxon>Actinomycetota</taxon>
        <taxon>Actinomycetes</taxon>
        <taxon>Kitasatosporales</taxon>
        <taxon>Streptomycetaceae</taxon>
        <taxon>Streptomyces</taxon>
    </lineage>
</organism>
<dbReference type="AlphaFoldDB" id="A0A1W7D1W5"/>
<feature type="compositionally biased region" description="Acidic residues" evidence="1">
    <location>
        <begin position="68"/>
        <end position="78"/>
    </location>
</feature>
<feature type="chain" id="PRO_5039670345" description="Lipoprotein" evidence="2">
    <location>
        <begin position="20"/>
        <end position="216"/>
    </location>
</feature>
<protein>
    <recommendedName>
        <fullName evidence="5">Lipoprotein</fullName>
    </recommendedName>
</protein>
<dbReference type="RefSeq" id="WP_086160786.1">
    <property type="nucleotide sequence ID" value="NZ_CP021121.1"/>
</dbReference>
<evidence type="ECO:0000313" key="3">
    <source>
        <dbReference type="EMBL" id="ARQ70947.1"/>
    </source>
</evidence>
<evidence type="ECO:0000256" key="1">
    <source>
        <dbReference type="SAM" id="MobiDB-lite"/>
    </source>
</evidence>
<feature type="region of interest" description="Disordered" evidence="1">
    <location>
        <begin position="21"/>
        <end position="106"/>
    </location>
</feature>
<evidence type="ECO:0000256" key="2">
    <source>
        <dbReference type="SAM" id="SignalP"/>
    </source>
</evidence>
<name>A0A1W7D1W5_9ACTN</name>
<evidence type="ECO:0000313" key="4">
    <source>
        <dbReference type="Proteomes" id="UP000194218"/>
    </source>
</evidence>
<dbReference type="OrthoDB" id="4229147at2"/>
<dbReference type="PROSITE" id="PS51257">
    <property type="entry name" value="PROKAR_LIPOPROTEIN"/>
    <property type="match status" value="1"/>
</dbReference>
<dbReference type="KEGG" id="smao:CAG99_20755"/>
<keyword evidence="2" id="KW-0732">Signal</keyword>
<keyword evidence="4" id="KW-1185">Reference proteome</keyword>
<sequence>MHRSIRLALPAAAAASALAISGCSGEGPSPFEAPDLAESLEQLDDGATGGEDDGDDEAPEGDTGGDTGETEPPADEPPGDTSGGAGGDTGDLGGTADDIEGDWFTGTTRDDANLEVLAGDGTVKFYEDFGVEGDVCDGTIGNGTITLEECAVYGSEEWTDMTATYTVDGPTMEVTWSSGITQTYRNAYGGGFDEDELSELQENVYSGTPAEPPLDL</sequence>
<feature type="signal peptide" evidence="2">
    <location>
        <begin position="1"/>
        <end position="19"/>
    </location>
</feature>
<feature type="compositionally biased region" description="Acidic residues" evidence="1">
    <location>
        <begin position="50"/>
        <end position="60"/>
    </location>
</feature>
<evidence type="ECO:0008006" key="5">
    <source>
        <dbReference type="Google" id="ProtNLM"/>
    </source>
</evidence>
<gene>
    <name evidence="3" type="ORF">CAG99_20755</name>
</gene>